<dbReference type="AlphaFoldDB" id="A0A507CHR3"/>
<sequence>MTRLTNINTLVCLAAVIIIFTPIPAAPVQDDIAIVGNARAMQILATGTARERHHAKGFTFPTHIRTHQDLACFVSEKIASMHIPRESPYTVDQLRSIPDKSMSKVQVDFTRAYHSLFFEKMKTLFRQIELTMMELRNSELLKPELDKVALELLRHYDLEGMYRKHIQQYWPVVRRVYSCKELELPNYDWERLRNKLPEKELLRVRDDPATAELIHTLCETRKNTITRRKRGMFGALPAKLRSQTNLKRYVGERINEIVSSSIPATTPFKEHFFEQPNDHMSEDQMVLTGLYHCVVSEKLKLLLQQMGGHEKKRRSEAALAEVEDAIRKHHSLEGQYREVCEKMFGEAINWPKLEPLDGDWAGLECTYVLESTAEAQTSTSHNEKISVNALGFRLGASTSQPRPCLLNAVTHGGGVDDQPPGVGVHDDPMQRGLIDFPDTTVNATPDLSLRLGYSLDDRVRLSPGGNELRRSPCDHGGFVGGSSTGLEHSTEGNDDSSLHDHETADRPRSPRRVKLFGKFLG</sequence>
<proteinExistence type="predicted"/>
<dbReference type="VEuPathDB" id="FungiDB:SeMB42_g05475"/>
<dbReference type="EMBL" id="QEAM01000531">
    <property type="protein sequence ID" value="TPX39008.1"/>
    <property type="molecule type" value="Genomic_DNA"/>
</dbReference>
<keyword evidence="2" id="KW-0732">Signal</keyword>
<comment type="caution">
    <text evidence="3">The sequence shown here is derived from an EMBL/GenBank/DDBJ whole genome shotgun (WGS) entry which is preliminary data.</text>
</comment>
<protein>
    <submittedName>
        <fullName evidence="3">Uncharacterized protein</fullName>
    </submittedName>
</protein>
<gene>
    <name evidence="3" type="ORF">SeLEV6574_g07460</name>
</gene>
<name>A0A507CHR3_9FUNG</name>
<evidence type="ECO:0000313" key="4">
    <source>
        <dbReference type="Proteomes" id="UP000320475"/>
    </source>
</evidence>
<accession>A0A507CHR3</accession>
<evidence type="ECO:0000256" key="2">
    <source>
        <dbReference type="SAM" id="SignalP"/>
    </source>
</evidence>
<feature type="chain" id="PRO_5021337554" evidence="2">
    <location>
        <begin position="26"/>
        <end position="521"/>
    </location>
</feature>
<reference evidence="3 4" key="1">
    <citation type="journal article" date="2019" name="Sci. Rep.">
        <title>Comparative genomics of chytrid fungi reveal insights into the obligate biotrophic and pathogenic lifestyle of Synchytrium endobioticum.</title>
        <authorList>
            <person name="van de Vossenberg B.T.L.H."/>
            <person name="Warris S."/>
            <person name="Nguyen H.D.T."/>
            <person name="van Gent-Pelzer M.P.E."/>
            <person name="Joly D.L."/>
            <person name="van de Geest H.C."/>
            <person name="Bonants P.J.M."/>
            <person name="Smith D.S."/>
            <person name="Levesque C.A."/>
            <person name="van der Lee T.A.J."/>
        </authorList>
    </citation>
    <scope>NUCLEOTIDE SEQUENCE [LARGE SCALE GENOMIC DNA]</scope>
    <source>
        <strain evidence="3 4">LEV6574</strain>
    </source>
</reference>
<dbReference type="Proteomes" id="UP000320475">
    <property type="component" value="Unassembled WGS sequence"/>
</dbReference>
<feature type="region of interest" description="Disordered" evidence="1">
    <location>
        <begin position="463"/>
        <end position="510"/>
    </location>
</feature>
<feature type="signal peptide" evidence="2">
    <location>
        <begin position="1"/>
        <end position="25"/>
    </location>
</feature>
<organism evidence="3 4">
    <name type="scientific">Synchytrium endobioticum</name>
    <dbReference type="NCBI Taxonomy" id="286115"/>
    <lineage>
        <taxon>Eukaryota</taxon>
        <taxon>Fungi</taxon>
        <taxon>Fungi incertae sedis</taxon>
        <taxon>Chytridiomycota</taxon>
        <taxon>Chytridiomycota incertae sedis</taxon>
        <taxon>Chytridiomycetes</taxon>
        <taxon>Synchytriales</taxon>
        <taxon>Synchytriaceae</taxon>
        <taxon>Synchytrium</taxon>
    </lineage>
</organism>
<evidence type="ECO:0000313" key="3">
    <source>
        <dbReference type="EMBL" id="TPX39008.1"/>
    </source>
</evidence>
<evidence type="ECO:0000256" key="1">
    <source>
        <dbReference type="SAM" id="MobiDB-lite"/>
    </source>
</evidence>
<feature type="compositionally biased region" description="Basic and acidic residues" evidence="1">
    <location>
        <begin position="488"/>
        <end position="508"/>
    </location>
</feature>